<sequence>MSLERDIQKQLRDTMQKVFDRAQRNGKGKPVDTVMKALERELKSVGINGVGKSDLESWAQQISEGVRLRAK</sequence>
<gene>
    <name evidence="1" type="ORF">GOSPT_045_01340</name>
</gene>
<protein>
    <submittedName>
        <fullName evidence="1">Uncharacterized protein</fullName>
    </submittedName>
</protein>
<comment type="caution">
    <text evidence="1">The sequence shown here is derived from an EMBL/GenBank/DDBJ whole genome shotgun (WGS) entry which is preliminary data.</text>
</comment>
<dbReference type="AlphaFoldDB" id="H5TYD8"/>
<dbReference type="EMBL" id="BAFC01000045">
    <property type="protein sequence ID" value="GAB38496.1"/>
    <property type="molecule type" value="Genomic_DNA"/>
</dbReference>
<evidence type="ECO:0000313" key="1">
    <source>
        <dbReference type="EMBL" id="GAB38496.1"/>
    </source>
</evidence>
<organism evidence="1 2">
    <name type="scientific">Gordonia sputi NBRC 100414</name>
    <dbReference type="NCBI Taxonomy" id="1089453"/>
    <lineage>
        <taxon>Bacteria</taxon>
        <taxon>Bacillati</taxon>
        <taxon>Actinomycetota</taxon>
        <taxon>Actinomycetes</taxon>
        <taxon>Mycobacteriales</taxon>
        <taxon>Gordoniaceae</taxon>
        <taxon>Gordonia</taxon>
    </lineage>
</organism>
<name>H5TYD8_9ACTN</name>
<evidence type="ECO:0000313" key="2">
    <source>
        <dbReference type="Proteomes" id="UP000005845"/>
    </source>
</evidence>
<keyword evidence="2" id="KW-1185">Reference proteome</keyword>
<dbReference type="Proteomes" id="UP000005845">
    <property type="component" value="Unassembled WGS sequence"/>
</dbReference>
<dbReference type="RefSeq" id="WP_005204335.1">
    <property type="nucleotide sequence ID" value="NZ_BAFC01000045.1"/>
</dbReference>
<proteinExistence type="predicted"/>
<dbReference type="eggNOG" id="ENOG5031WB9">
    <property type="taxonomic scope" value="Bacteria"/>
</dbReference>
<accession>H5TYD8</accession>
<reference evidence="1 2" key="1">
    <citation type="submission" date="2012-02" db="EMBL/GenBank/DDBJ databases">
        <title>Whole genome shotgun sequence of Gordonia sputi NBRC 100414.</title>
        <authorList>
            <person name="Yoshida I."/>
            <person name="Hosoyama A."/>
            <person name="Tsuchikane K."/>
            <person name="Katsumata H."/>
            <person name="Yamazaki S."/>
            <person name="Fujita N."/>
        </authorList>
    </citation>
    <scope>NUCLEOTIDE SEQUENCE [LARGE SCALE GENOMIC DNA]</scope>
    <source>
        <strain evidence="1 2">NBRC 100414</strain>
    </source>
</reference>